<dbReference type="InterPro" id="IPR009057">
    <property type="entry name" value="Homeodomain-like_sf"/>
</dbReference>
<reference evidence="10 11" key="1">
    <citation type="journal article" date="2017" name="Nat. Commun.">
        <title>In situ click chemistry generation of cyclooxygenase-2 inhibitors.</title>
        <authorList>
            <person name="Bhardwaj A."/>
            <person name="Kaur J."/>
            <person name="Wuest M."/>
            <person name="Wuest F."/>
        </authorList>
    </citation>
    <scope>NUCLEOTIDE SEQUENCE [LARGE SCALE GENOMIC DNA]</scope>
    <source>
        <strain evidence="10">S2_018_000_R2_106</strain>
    </source>
</reference>
<dbReference type="SUPFAM" id="SSF52540">
    <property type="entry name" value="P-loop containing nucleoside triphosphate hydrolases"/>
    <property type="match status" value="1"/>
</dbReference>
<dbReference type="PROSITE" id="PS50110">
    <property type="entry name" value="RESPONSE_REGULATORY"/>
    <property type="match status" value="1"/>
</dbReference>
<evidence type="ECO:0000256" key="4">
    <source>
        <dbReference type="ARBA" id="ARBA00023012"/>
    </source>
</evidence>
<dbReference type="Gene3D" id="1.10.10.60">
    <property type="entry name" value="Homeodomain-like"/>
    <property type="match status" value="1"/>
</dbReference>
<dbReference type="Pfam" id="PF02954">
    <property type="entry name" value="HTH_8"/>
    <property type="match status" value="1"/>
</dbReference>
<keyword evidence="2" id="KW-0547">Nucleotide-binding</keyword>
<protein>
    <submittedName>
        <fullName evidence="10">Sigma-54-dependent Fis family transcriptional regulator</fullName>
    </submittedName>
</protein>
<evidence type="ECO:0000313" key="10">
    <source>
        <dbReference type="EMBL" id="TKW61255.1"/>
    </source>
</evidence>
<gene>
    <name evidence="10" type="ORF">DI628_01100</name>
</gene>
<keyword evidence="6" id="KW-0804">Transcription</keyword>
<keyword evidence="3" id="KW-0067">ATP-binding</keyword>
<evidence type="ECO:0000313" key="11">
    <source>
        <dbReference type="Proteomes" id="UP000320948"/>
    </source>
</evidence>
<dbReference type="InterPro" id="IPR027417">
    <property type="entry name" value="P-loop_NTPase"/>
</dbReference>
<dbReference type="InterPro" id="IPR002078">
    <property type="entry name" value="Sigma_54_int"/>
</dbReference>
<dbReference type="InterPro" id="IPR001789">
    <property type="entry name" value="Sig_transdc_resp-reg_receiver"/>
</dbReference>
<dbReference type="InterPro" id="IPR025944">
    <property type="entry name" value="Sigma_54_int_dom_CS"/>
</dbReference>
<dbReference type="SUPFAM" id="SSF52172">
    <property type="entry name" value="CheY-like"/>
    <property type="match status" value="1"/>
</dbReference>
<dbReference type="EMBL" id="VAFM01000001">
    <property type="protein sequence ID" value="TKW61255.1"/>
    <property type="molecule type" value="Genomic_DNA"/>
</dbReference>
<dbReference type="PANTHER" id="PTHR32071">
    <property type="entry name" value="TRANSCRIPTIONAL REGULATORY PROTEIN"/>
    <property type="match status" value="1"/>
</dbReference>
<dbReference type="Proteomes" id="UP000320948">
    <property type="component" value="Unassembled WGS sequence"/>
</dbReference>
<dbReference type="PROSITE" id="PS50045">
    <property type="entry name" value="SIGMA54_INTERACT_4"/>
    <property type="match status" value="1"/>
</dbReference>
<dbReference type="AlphaFoldDB" id="A0A6N4RB57"/>
<dbReference type="InterPro" id="IPR002197">
    <property type="entry name" value="HTH_Fis"/>
</dbReference>
<dbReference type="InterPro" id="IPR011006">
    <property type="entry name" value="CheY-like_superfamily"/>
</dbReference>
<dbReference type="SUPFAM" id="SSF46689">
    <property type="entry name" value="Homeodomain-like"/>
    <property type="match status" value="1"/>
</dbReference>
<evidence type="ECO:0000256" key="7">
    <source>
        <dbReference type="PROSITE-ProRule" id="PRU00169"/>
    </source>
</evidence>
<dbReference type="InterPro" id="IPR025662">
    <property type="entry name" value="Sigma_54_int_dom_ATP-bd_1"/>
</dbReference>
<dbReference type="Pfam" id="PF00072">
    <property type="entry name" value="Response_reg"/>
    <property type="match status" value="1"/>
</dbReference>
<feature type="domain" description="Response regulatory" evidence="9">
    <location>
        <begin position="16"/>
        <end position="130"/>
    </location>
</feature>
<dbReference type="CDD" id="cd17550">
    <property type="entry name" value="REC_NtrX-like"/>
    <property type="match status" value="1"/>
</dbReference>
<dbReference type="Gene3D" id="3.40.50.2300">
    <property type="match status" value="1"/>
</dbReference>
<dbReference type="PROSITE" id="PS00688">
    <property type="entry name" value="SIGMA54_INTERACT_3"/>
    <property type="match status" value="1"/>
</dbReference>
<dbReference type="GO" id="GO:0005524">
    <property type="term" value="F:ATP binding"/>
    <property type="evidence" value="ECO:0007669"/>
    <property type="project" value="UniProtKB-KW"/>
</dbReference>
<dbReference type="GO" id="GO:0006355">
    <property type="term" value="P:regulation of DNA-templated transcription"/>
    <property type="evidence" value="ECO:0007669"/>
    <property type="project" value="InterPro"/>
</dbReference>
<dbReference type="Pfam" id="PF25601">
    <property type="entry name" value="AAA_lid_14"/>
    <property type="match status" value="1"/>
</dbReference>
<keyword evidence="4" id="KW-0902">Two-component regulatory system</keyword>
<accession>A0A6N4RB57</accession>
<dbReference type="InterPro" id="IPR058031">
    <property type="entry name" value="AAA_lid_NorR"/>
</dbReference>
<keyword evidence="5" id="KW-0805">Transcription regulation</keyword>
<sequence length="454" mass="49626">MSQPQTAGSPASTTYELLIVDDEAEVRTALAGILEDDGYNIRFAENGEQALQAVTDRVPHLVLLDIWMEGMDGLEVLSRLKRRVPDLPVIMISGHGTIETAVQATQKGAYDFIEKPPSVERLLLTVGRAIREAQLRKENYLLRAKSGDVQELLGVSSEIATVRQTVKQVSPGESRVMITGESGTGKEIVARLVHKGSRRTDKPFVLLAPGAVSEGTFETALSTIVGQGRGGTLFLDEVSDLSAGMQARLLKFLQDGLLPDTNTGLPVEADVRVISSTNKDLKQLVDSGKFRADLFYRLSVVPIMMPALRSRSVDIPTLVQHFLKVLSPDAQAMPKIAPATMAVLTSYEWPGNIRQLKNVCEWLVIMHAGKLVNPDMLPPELTKGDAVAGNLMESAVSMPLRQARELFEKNYLTSQLMRFGGNVSRTADFVGMERSALHRKLKSLGVDARIEGPF</sequence>
<evidence type="ECO:0000256" key="1">
    <source>
        <dbReference type="ARBA" id="ARBA00022553"/>
    </source>
</evidence>
<keyword evidence="1 7" id="KW-0597">Phosphoprotein</keyword>
<dbReference type="Gene3D" id="1.10.8.60">
    <property type="match status" value="1"/>
</dbReference>
<dbReference type="PROSITE" id="PS00675">
    <property type="entry name" value="SIGMA54_INTERACT_1"/>
    <property type="match status" value="1"/>
</dbReference>
<evidence type="ECO:0000259" key="8">
    <source>
        <dbReference type="PROSITE" id="PS50045"/>
    </source>
</evidence>
<proteinExistence type="predicted"/>
<dbReference type="SMART" id="SM00448">
    <property type="entry name" value="REC"/>
    <property type="match status" value="1"/>
</dbReference>
<comment type="caution">
    <text evidence="10">The sequence shown here is derived from an EMBL/GenBank/DDBJ whole genome shotgun (WGS) entry which is preliminary data.</text>
</comment>
<dbReference type="GO" id="GO:0043565">
    <property type="term" value="F:sequence-specific DNA binding"/>
    <property type="evidence" value="ECO:0007669"/>
    <property type="project" value="InterPro"/>
</dbReference>
<dbReference type="GO" id="GO:0000160">
    <property type="term" value="P:phosphorelay signal transduction system"/>
    <property type="evidence" value="ECO:0007669"/>
    <property type="project" value="UniProtKB-KW"/>
</dbReference>
<evidence type="ECO:0000256" key="3">
    <source>
        <dbReference type="ARBA" id="ARBA00022840"/>
    </source>
</evidence>
<evidence type="ECO:0000259" key="9">
    <source>
        <dbReference type="PROSITE" id="PS50110"/>
    </source>
</evidence>
<dbReference type="InterPro" id="IPR003593">
    <property type="entry name" value="AAA+_ATPase"/>
</dbReference>
<dbReference type="CDD" id="cd00009">
    <property type="entry name" value="AAA"/>
    <property type="match status" value="1"/>
</dbReference>
<dbReference type="PANTHER" id="PTHR32071:SF17">
    <property type="entry name" value="TRANSCRIPTIONAL REGULATOR (NTRC FAMILY)"/>
    <property type="match status" value="1"/>
</dbReference>
<dbReference type="SMART" id="SM00382">
    <property type="entry name" value="AAA"/>
    <property type="match status" value="1"/>
</dbReference>
<evidence type="ECO:0000256" key="2">
    <source>
        <dbReference type="ARBA" id="ARBA00022741"/>
    </source>
</evidence>
<dbReference type="Gene3D" id="3.40.50.300">
    <property type="entry name" value="P-loop containing nucleotide triphosphate hydrolases"/>
    <property type="match status" value="1"/>
</dbReference>
<organism evidence="10 11">
    <name type="scientific">Blastochloris viridis</name>
    <name type="common">Rhodopseudomonas viridis</name>
    <dbReference type="NCBI Taxonomy" id="1079"/>
    <lineage>
        <taxon>Bacteria</taxon>
        <taxon>Pseudomonadati</taxon>
        <taxon>Pseudomonadota</taxon>
        <taxon>Alphaproteobacteria</taxon>
        <taxon>Hyphomicrobiales</taxon>
        <taxon>Blastochloridaceae</taxon>
        <taxon>Blastochloris</taxon>
    </lineage>
</organism>
<evidence type="ECO:0000256" key="5">
    <source>
        <dbReference type="ARBA" id="ARBA00023015"/>
    </source>
</evidence>
<evidence type="ECO:0000256" key="6">
    <source>
        <dbReference type="ARBA" id="ARBA00023163"/>
    </source>
</evidence>
<feature type="modified residue" description="4-aspartylphosphate" evidence="7">
    <location>
        <position position="65"/>
    </location>
</feature>
<dbReference type="Pfam" id="PF00158">
    <property type="entry name" value="Sigma54_activat"/>
    <property type="match status" value="1"/>
</dbReference>
<name>A0A6N4RB57_BLAVI</name>
<dbReference type="PRINTS" id="PR01590">
    <property type="entry name" value="HTHFIS"/>
</dbReference>
<dbReference type="FunFam" id="1.10.10.60:FF:000165">
    <property type="entry name" value="Two-component system nitrogen regulation response regulator NtrX"/>
    <property type="match status" value="1"/>
</dbReference>
<feature type="domain" description="Sigma-54 factor interaction" evidence="8">
    <location>
        <begin position="152"/>
        <end position="365"/>
    </location>
</feature>
<dbReference type="FunFam" id="3.40.50.2300:FF:000018">
    <property type="entry name" value="DNA-binding transcriptional regulator NtrC"/>
    <property type="match status" value="1"/>
</dbReference>